<gene>
    <name evidence="2" type="ORF">CC84DRAFT_1163223</name>
</gene>
<dbReference type="RefSeq" id="XP_018037305.1">
    <property type="nucleotide sequence ID" value="XM_018178207.1"/>
</dbReference>
<accession>A0A177CJD8</accession>
<protein>
    <submittedName>
        <fullName evidence="2">Uncharacterized protein</fullName>
    </submittedName>
</protein>
<dbReference type="EMBL" id="KV441551">
    <property type="protein sequence ID" value="OAG06940.1"/>
    <property type="molecule type" value="Genomic_DNA"/>
</dbReference>
<sequence length="102" mass="11557">MPHNQQYFKTMLNSNSPAQFTDAQRSQQARGKSYATKAAGEPYEARAKREQAAQILESVELLVWHSNARNESVAQTRQHFQNIMLGLPKGEPVHSKGKDPHR</sequence>
<evidence type="ECO:0000313" key="2">
    <source>
        <dbReference type="EMBL" id="OAG06940.1"/>
    </source>
</evidence>
<feature type="compositionally biased region" description="Polar residues" evidence="1">
    <location>
        <begin position="1"/>
        <end position="30"/>
    </location>
</feature>
<dbReference type="InParanoid" id="A0A177CJD8"/>
<evidence type="ECO:0000313" key="3">
    <source>
        <dbReference type="Proteomes" id="UP000077069"/>
    </source>
</evidence>
<dbReference type="Proteomes" id="UP000077069">
    <property type="component" value="Unassembled WGS sequence"/>
</dbReference>
<name>A0A177CJD8_9PLEO</name>
<dbReference type="GeneID" id="28761693"/>
<reference evidence="2 3" key="1">
    <citation type="submission" date="2016-05" db="EMBL/GenBank/DDBJ databases">
        <title>Comparative analysis of secretome profiles of manganese(II)-oxidizing ascomycete fungi.</title>
        <authorList>
            <consortium name="DOE Joint Genome Institute"/>
            <person name="Zeiner C.A."/>
            <person name="Purvine S.O."/>
            <person name="Zink E.M."/>
            <person name="Wu S."/>
            <person name="Pasa-Tolic L."/>
            <person name="Chaput D.L."/>
            <person name="Haridas S."/>
            <person name="Grigoriev I.V."/>
            <person name="Santelli C.M."/>
            <person name="Hansel C.M."/>
        </authorList>
    </citation>
    <scope>NUCLEOTIDE SEQUENCE [LARGE SCALE GENOMIC DNA]</scope>
    <source>
        <strain evidence="2 3">AP3s5-JAC2a</strain>
    </source>
</reference>
<proteinExistence type="predicted"/>
<evidence type="ECO:0000256" key="1">
    <source>
        <dbReference type="SAM" id="MobiDB-lite"/>
    </source>
</evidence>
<dbReference type="AlphaFoldDB" id="A0A177CJD8"/>
<organism evidence="2 3">
    <name type="scientific">Paraphaeosphaeria sporulosa</name>
    <dbReference type="NCBI Taxonomy" id="1460663"/>
    <lineage>
        <taxon>Eukaryota</taxon>
        <taxon>Fungi</taxon>
        <taxon>Dikarya</taxon>
        <taxon>Ascomycota</taxon>
        <taxon>Pezizomycotina</taxon>
        <taxon>Dothideomycetes</taxon>
        <taxon>Pleosporomycetidae</taxon>
        <taxon>Pleosporales</taxon>
        <taxon>Massarineae</taxon>
        <taxon>Didymosphaeriaceae</taxon>
        <taxon>Paraphaeosphaeria</taxon>
    </lineage>
</organism>
<dbReference type="OrthoDB" id="5372011at2759"/>
<keyword evidence="3" id="KW-1185">Reference proteome</keyword>
<feature type="region of interest" description="Disordered" evidence="1">
    <location>
        <begin position="1"/>
        <end position="45"/>
    </location>
</feature>